<evidence type="ECO:0000313" key="1">
    <source>
        <dbReference type="EMBL" id="KPV49650.1"/>
    </source>
</evidence>
<gene>
    <name evidence="1" type="ORF">SE17_31415</name>
</gene>
<dbReference type="Proteomes" id="UP000050509">
    <property type="component" value="Unassembled WGS sequence"/>
</dbReference>
<protein>
    <submittedName>
        <fullName evidence="1">Uncharacterized protein</fullName>
    </submittedName>
</protein>
<dbReference type="EMBL" id="LJCR01001836">
    <property type="protein sequence ID" value="KPV49650.1"/>
    <property type="molecule type" value="Genomic_DNA"/>
</dbReference>
<proteinExistence type="predicted"/>
<name>A0A0P9F007_9CHLR</name>
<dbReference type="AlphaFoldDB" id="A0A0P9F007"/>
<comment type="caution">
    <text evidence="1">The sequence shown here is derived from an EMBL/GenBank/DDBJ whole genome shotgun (WGS) entry which is preliminary data.</text>
</comment>
<evidence type="ECO:0000313" key="2">
    <source>
        <dbReference type="Proteomes" id="UP000050509"/>
    </source>
</evidence>
<reference evidence="1 2" key="1">
    <citation type="submission" date="2015-09" db="EMBL/GenBank/DDBJ databases">
        <title>Draft genome sequence of Kouleothrix aurantiaca JCM 19913.</title>
        <authorList>
            <person name="Hemp J."/>
        </authorList>
    </citation>
    <scope>NUCLEOTIDE SEQUENCE [LARGE SCALE GENOMIC DNA]</scope>
    <source>
        <strain evidence="1 2">COM-B</strain>
    </source>
</reference>
<sequence length="95" mass="10381">MAQSTNHRVQRDGHSLLVLETRQDDGSHTFEIADGRAIVPFGVSVIYDPALPPPNQLKMYTPASWSDGLLVQDLRCVLAMLAEAADRADTLNSTC</sequence>
<keyword evidence="2" id="KW-1185">Reference proteome</keyword>
<organism evidence="1 2">
    <name type="scientific">Kouleothrix aurantiaca</name>
    <dbReference type="NCBI Taxonomy" id="186479"/>
    <lineage>
        <taxon>Bacteria</taxon>
        <taxon>Bacillati</taxon>
        <taxon>Chloroflexota</taxon>
        <taxon>Chloroflexia</taxon>
        <taxon>Chloroflexales</taxon>
        <taxon>Roseiflexineae</taxon>
        <taxon>Roseiflexaceae</taxon>
        <taxon>Kouleothrix</taxon>
    </lineage>
</organism>
<accession>A0A0P9F007</accession>